<dbReference type="Gene3D" id="3.40.50.300">
    <property type="entry name" value="P-loop containing nucleotide triphosphate hydrolases"/>
    <property type="match status" value="1"/>
</dbReference>
<dbReference type="InterPro" id="IPR003439">
    <property type="entry name" value="ABC_transporter-like_ATP-bd"/>
</dbReference>
<dbReference type="InterPro" id="IPR013563">
    <property type="entry name" value="Oligopep_ABC_C"/>
</dbReference>
<dbReference type="InterPro" id="IPR003593">
    <property type="entry name" value="AAA+_ATPase"/>
</dbReference>
<dbReference type="PANTHER" id="PTHR43297:SF2">
    <property type="entry name" value="DIPEPTIDE TRANSPORT ATP-BINDING PROTEIN DPPD"/>
    <property type="match status" value="1"/>
</dbReference>
<evidence type="ECO:0000256" key="5">
    <source>
        <dbReference type="ARBA" id="ARBA00022741"/>
    </source>
</evidence>
<dbReference type="PROSITE" id="PS50893">
    <property type="entry name" value="ABC_TRANSPORTER_2"/>
    <property type="match status" value="1"/>
</dbReference>
<dbReference type="RefSeq" id="WP_160624909.1">
    <property type="nucleotide sequence ID" value="NZ_WUUQ01000002.1"/>
</dbReference>
<evidence type="ECO:0000313" key="9">
    <source>
        <dbReference type="EMBL" id="MXQ73463.1"/>
    </source>
</evidence>
<dbReference type="PROSITE" id="PS00211">
    <property type="entry name" value="ABC_TRANSPORTER_1"/>
    <property type="match status" value="1"/>
</dbReference>
<keyword evidence="4" id="KW-1003">Cell membrane</keyword>
<evidence type="ECO:0000256" key="2">
    <source>
        <dbReference type="ARBA" id="ARBA00005417"/>
    </source>
</evidence>
<reference evidence="9 10" key="1">
    <citation type="submission" date="2019-12" db="EMBL/GenBank/DDBJ databases">
        <authorList>
            <person name="Yang R."/>
        </authorList>
    </citation>
    <scope>NUCLEOTIDE SEQUENCE [LARGE SCALE GENOMIC DNA]</scope>
    <source>
        <strain evidence="9 10">DONG20-135</strain>
    </source>
</reference>
<dbReference type="Proteomes" id="UP000434036">
    <property type="component" value="Unassembled WGS sequence"/>
</dbReference>
<dbReference type="GO" id="GO:0015833">
    <property type="term" value="P:peptide transport"/>
    <property type="evidence" value="ECO:0007669"/>
    <property type="project" value="InterPro"/>
</dbReference>
<dbReference type="SMART" id="SM00382">
    <property type="entry name" value="AAA"/>
    <property type="match status" value="1"/>
</dbReference>
<keyword evidence="5" id="KW-0547">Nucleotide-binding</keyword>
<dbReference type="NCBIfam" id="TIGR01727">
    <property type="entry name" value="oligo_HPY"/>
    <property type="match status" value="1"/>
</dbReference>
<dbReference type="GO" id="GO:0005886">
    <property type="term" value="C:plasma membrane"/>
    <property type="evidence" value="ECO:0007669"/>
    <property type="project" value="UniProtKB-SubCell"/>
</dbReference>
<keyword evidence="10" id="KW-1185">Reference proteome</keyword>
<protein>
    <submittedName>
        <fullName evidence="9">ATP-binding cassette domain-containing protein</fullName>
    </submittedName>
</protein>
<dbReference type="InterPro" id="IPR027417">
    <property type="entry name" value="P-loop_NTPase"/>
</dbReference>
<evidence type="ECO:0000256" key="4">
    <source>
        <dbReference type="ARBA" id="ARBA00022475"/>
    </source>
</evidence>
<dbReference type="Pfam" id="PF00005">
    <property type="entry name" value="ABC_tran"/>
    <property type="match status" value="1"/>
</dbReference>
<reference evidence="9 10" key="2">
    <citation type="submission" date="2020-01" db="EMBL/GenBank/DDBJ databases">
        <title>Clostridiaceae sp. nov. isolated from the gut of human by culturomics.</title>
        <authorList>
            <person name="Chang Y."/>
        </authorList>
    </citation>
    <scope>NUCLEOTIDE SEQUENCE [LARGE SCALE GENOMIC DNA]</scope>
    <source>
        <strain evidence="9 10">DONG20-135</strain>
    </source>
</reference>
<dbReference type="Pfam" id="PF08352">
    <property type="entry name" value="oligo_HPY"/>
    <property type="match status" value="1"/>
</dbReference>
<evidence type="ECO:0000259" key="8">
    <source>
        <dbReference type="PROSITE" id="PS50893"/>
    </source>
</evidence>
<gene>
    <name evidence="9" type="ORF">GSF08_05900</name>
</gene>
<evidence type="ECO:0000313" key="10">
    <source>
        <dbReference type="Proteomes" id="UP000434036"/>
    </source>
</evidence>
<dbReference type="SUPFAM" id="SSF52540">
    <property type="entry name" value="P-loop containing nucleoside triphosphate hydrolases"/>
    <property type="match status" value="1"/>
</dbReference>
<dbReference type="CDD" id="cd03257">
    <property type="entry name" value="ABC_NikE_OppD_transporters"/>
    <property type="match status" value="1"/>
</dbReference>
<comment type="subcellular location">
    <subcellularLocation>
        <location evidence="1">Cell membrane</location>
        <topology evidence="1">Peripheral membrane protein</topology>
    </subcellularLocation>
</comment>
<name>A0A6N8U9Q4_9FIRM</name>
<dbReference type="InterPro" id="IPR017871">
    <property type="entry name" value="ABC_transporter-like_CS"/>
</dbReference>
<dbReference type="AlphaFoldDB" id="A0A6N8U9Q4"/>
<evidence type="ECO:0000256" key="3">
    <source>
        <dbReference type="ARBA" id="ARBA00022448"/>
    </source>
</evidence>
<organism evidence="9 10">
    <name type="scientific">Copranaerobaculum intestinale</name>
    <dbReference type="NCBI Taxonomy" id="2692629"/>
    <lineage>
        <taxon>Bacteria</taxon>
        <taxon>Bacillati</taxon>
        <taxon>Bacillota</taxon>
        <taxon>Erysipelotrichia</taxon>
        <taxon>Erysipelotrichales</taxon>
        <taxon>Erysipelotrichaceae</taxon>
        <taxon>Copranaerobaculum</taxon>
    </lineage>
</organism>
<sequence length="337" mass="37278">MKNILEIRNLQTEFSTEQGAVQAVRGVSITLGEKEVLGIVGESGSGKSQTMFSVMGLLSANGKITSGEILLNGEDISPLAFTSEKEYEKRMEKLRGNDMAMIFQDPMTFLNPVLRIDTQLMEPILNHTNLSKEEARKQAIELMRKVGIPSPESRMKQYPHQFSGGMRQRIIIAMALACNPQVIIADEPTTALDVTIQAQVLDLISNLKHEINSSIIMITHDLGVVASICDRIAIMYGGKIVEVGTDEDIFYDPKHPYTIGLLSCVHNPEEESKELKPIPGSPPDLLDPPKGCPFVDRCEKAMKICKEQMPSVSVFSNTHECSCWLHHEMALKGGDVK</sequence>
<dbReference type="InterPro" id="IPR050388">
    <property type="entry name" value="ABC_Ni/Peptide_Import"/>
</dbReference>
<dbReference type="GO" id="GO:0005524">
    <property type="term" value="F:ATP binding"/>
    <property type="evidence" value="ECO:0007669"/>
    <property type="project" value="UniProtKB-KW"/>
</dbReference>
<feature type="domain" description="ABC transporter" evidence="8">
    <location>
        <begin position="5"/>
        <end position="262"/>
    </location>
</feature>
<dbReference type="GO" id="GO:0016887">
    <property type="term" value="F:ATP hydrolysis activity"/>
    <property type="evidence" value="ECO:0007669"/>
    <property type="project" value="InterPro"/>
</dbReference>
<keyword evidence="7" id="KW-0472">Membrane</keyword>
<evidence type="ECO:0000256" key="7">
    <source>
        <dbReference type="ARBA" id="ARBA00023136"/>
    </source>
</evidence>
<dbReference type="FunFam" id="3.40.50.300:FF:000016">
    <property type="entry name" value="Oligopeptide ABC transporter ATP-binding component"/>
    <property type="match status" value="1"/>
</dbReference>
<comment type="caution">
    <text evidence="9">The sequence shown here is derived from an EMBL/GenBank/DDBJ whole genome shotgun (WGS) entry which is preliminary data.</text>
</comment>
<evidence type="ECO:0000256" key="6">
    <source>
        <dbReference type="ARBA" id="ARBA00022840"/>
    </source>
</evidence>
<comment type="similarity">
    <text evidence="2">Belongs to the ABC transporter superfamily.</text>
</comment>
<keyword evidence="3" id="KW-0813">Transport</keyword>
<dbReference type="EMBL" id="WUUQ01000002">
    <property type="protein sequence ID" value="MXQ73463.1"/>
    <property type="molecule type" value="Genomic_DNA"/>
</dbReference>
<proteinExistence type="inferred from homology"/>
<dbReference type="PANTHER" id="PTHR43297">
    <property type="entry name" value="OLIGOPEPTIDE TRANSPORT ATP-BINDING PROTEIN APPD"/>
    <property type="match status" value="1"/>
</dbReference>
<accession>A0A6N8U9Q4</accession>
<evidence type="ECO:0000256" key="1">
    <source>
        <dbReference type="ARBA" id="ARBA00004202"/>
    </source>
</evidence>
<keyword evidence="6 9" id="KW-0067">ATP-binding</keyword>